<evidence type="ECO:0000256" key="12">
    <source>
        <dbReference type="ARBA" id="ARBA00022852"/>
    </source>
</evidence>
<keyword evidence="6" id="KW-0245">EGF-like domain</keyword>
<evidence type="ECO:0000313" key="26">
    <source>
        <dbReference type="RefSeq" id="XP_020832563.1"/>
    </source>
</evidence>
<keyword evidence="11" id="KW-0677">Repeat</keyword>
<evidence type="ECO:0000256" key="16">
    <source>
        <dbReference type="ARBA" id="ARBA00023136"/>
    </source>
</evidence>
<sequence length="603" mass="67779">MSSGNSPFSRDFSRAMGPWLLNGIMALSFLVFCLMSDQHVTAAQDKLRRRIGRADQPSTPAPVACQLSEWSAWTECFPCLGKKHRYRNLLQPSKFGGNVCVGDLWDEAVCTSSESCMMKVQCGHDFQCKESGRCIKRRLLCNGDRDCNDGSDEEDCEDAGLLKNDCLEFNPIPGSEKAAQGFDILTQQEKMNVYDPTFFGGWCERVYNGDWKSLRYDTVCENLDYDEKYFRRPYNFIKYQFETQAQYDFHSHFYSHLEELTTGLHKEKFSSSSISIGIPIYSVILGLGFSWASGKGSLKNVTEYTDKEYSFIRVYTKAQTAHFKMRRDEIVLDEDILQAITELPDQYDYGMYAKFINDYGTHYITSGAMGGIAEYILVINKEVMKAKKVTDEAISSCFGASLGIQYKLVQGQLMGSKCKKSGDGTYEKALKDMGVEDIISRVRGGTAVPSAGLSNSWTAEMYLSWGRSLKDNPAVIDFELLPIFAVLRQSNLGHHERKWQNMRRALDEYLAEHDSCRCGPCMNNGEPILEGTNCLCQCPQGRSGPACERMEQQGSPAVGHWSCWSLWSPCQAGKKERSRSCSNPAPQNGGVSCQGSSIERQEC</sequence>
<evidence type="ECO:0000256" key="9">
    <source>
        <dbReference type="ARBA" id="ARBA00022692"/>
    </source>
</evidence>
<dbReference type="CTD" id="731"/>
<evidence type="ECO:0000256" key="8">
    <source>
        <dbReference type="ARBA" id="ARBA00022588"/>
    </source>
</evidence>
<evidence type="ECO:0000256" key="5">
    <source>
        <dbReference type="ARBA" id="ARBA00022525"/>
    </source>
</evidence>
<evidence type="ECO:0000256" key="15">
    <source>
        <dbReference type="ARBA" id="ARBA00023058"/>
    </source>
</evidence>
<comment type="subunit">
    <text evidence="21">Heterotrimer of 3 chains: alpha (C8A), beta (C8B) and gamma (C8G); the alpha and gamma chains are disulfide bonded. Component of the membrane attack complex (MAC), composed of complement C5b, C6, C7, C8A, C8B, C8G and multiple copies of the pore-forming subunit C9.</text>
</comment>
<dbReference type="GO" id="GO:0006958">
    <property type="term" value="P:complement activation, classical pathway"/>
    <property type="evidence" value="ECO:0007669"/>
    <property type="project" value="UniProtKB-KW"/>
</dbReference>
<evidence type="ECO:0000256" key="11">
    <source>
        <dbReference type="ARBA" id="ARBA00022737"/>
    </source>
</evidence>
<keyword evidence="8" id="KW-0399">Innate immunity</keyword>
<dbReference type="GO" id="GO:0005579">
    <property type="term" value="C:membrane attack complex"/>
    <property type="evidence" value="ECO:0007669"/>
    <property type="project" value="UniProtKB-KW"/>
</dbReference>
<evidence type="ECO:0000256" key="7">
    <source>
        <dbReference type="ARBA" id="ARBA00022537"/>
    </source>
</evidence>
<evidence type="ECO:0000256" key="23">
    <source>
        <dbReference type="SAM" id="MobiDB-lite"/>
    </source>
</evidence>
<dbReference type="PANTHER" id="PTHR45742">
    <property type="entry name" value="COMPLEMENT COMPONENT C6"/>
    <property type="match status" value="1"/>
</dbReference>
<evidence type="ECO:0000256" key="14">
    <source>
        <dbReference type="ARBA" id="ARBA00022875"/>
    </source>
</evidence>
<keyword evidence="25" id="KW-1185">Reference proteome</keyword>
<keyword evidence="17 22" id="KW-1015">Disulfide bond</keyword>
<keyword evidence="14" id="KW-0180">Complement pathway</keyword>
<dbReference type="PRINTS" id="PR01705">
    <property type="entry name" value="TSP1REPEAT"/>
</dbReference>
<protein>
    <submittedName>
        <fullName evidence="26">Complement component C8 alpha chain isoform X1</fullName>
    </submittedName>
</protein>
<dbReference type="PROSITE" id="PS50068">
    <property type="entry name" value="LDLRA_2"/>
    <property type="match status" value="1"/>
</dbReference>
<dbReference type="KEGG" id="pcw:110201329"/>
<reference evidence="26" key="1">
    <citation type="submission" date="2025-08" db="UniProtKB">
        <authorList>
            <consortium name="RefSeq"/>
        </authorList>
    </citation>
    <scope>IDENTIFICATION</scope>
    <source>
        <tissue evidence="26">Spleen</tissue>
    </source>
</reference>
<dbReference type="SUPFAM" id="SSF57424">
    <property type="entry name" value="LDL receptor-like module"/>
    <property type="match status" value="1"/>
</dbReference>
<accession>A0A6P5JGN1</accession>
<keyword evidence="7" id="KW-1052">Target cell membrane</keyword>
<keyword evidence="13" id="KW-0391">Immunity</keyword>
<dbReference type="Proteomes" id="UP000515140">
    <property type="component" value="Unplaced"/>
</dbReference>
<dbReference type="RefSeq" id="XP_020832563.1">
    <property type="nucleotide sequence ID" value="XM_020976904.1"/>
</dbReference>
<dbReference type="GO" id="GO:0006957">
    <property type="term" value="P:complement activation, alternative pathway"/>
    <property type="evidence" value="ECO:0007669"/>
    <property type="project" value="UniProtKB-KW"/>
</dbReference>
<comment type="similarity">
    <text evidence="3">Belongs to the complement C6/C7/C8/C9 family.</text>
</comment>
<comment type="subcellular location">
    <subcellularLocation>
        <location evidence="2">Secreted</location>
    </subcellularLocation>
    <subcellularLocation>
        <location evidence="1">Target cell membrane</location>
        <topology evidence="1">Multi-pass membrane protein</topology>
    </subcellularLocation>
</comment>
<dbReference type="SMART" id="SM00192">
    <property type="entry name" value="LDLa"/>
    <property type="match status" value="1"/>
</dbReference>
<evidence type="ECO:0000259" key="24">
    <source>
        <dbReference type="PROSITE" id="PS51412"/>
    </source>
</evidence>
<evidence type="ECO:0000256" key="17">
    <source>
        <dbReference type="ARBA" id="ARBA00023157"/>
    </source>
</evidence>
<comment type="caution">
    <text evidence="22">Lacks conserved residue(s) required for the propagation of feature annotation.</text>
</comment>
<keyword evidence="18" id="KW-0179">Complement alternate pathway</keyword>
<dbReference type="InterPro" id="IPR048831">
    <property type="entry name" value="C8A_B_C6_EGF-like"/>
</dbReference>
<dbReference type="PROSITE" id="PS01209">
    <property type="entry name" value="LDLRA_1"/>
    <property type="match status" value="1"/>
</dbReference>
<dbReference type="PRINTS" id="PR00764">
    <property type="entry name" value="COMPLEMENTC9"/>
</dbReference>
<feature type="region of interest" description="Disordered" evidence="23">
    <location>
        <begin position="574"/>
        <end position="603"/>
    </location>
</feature>
<evidence type="ECO:0000256" key="4">
    <source>
        <dbReference type="ARBA" id="ARBA00022452"/>
    </source>
</evidence>
<evidence type="ECO:0000256" key="1">
    <source>
        <dbReference type="ARBA" id="ARBA00004276"/>
    </source>
</evidence>
<keyword evidence="10" id="KW-0732">Signal</keyword>
<dbReference type="InterPro" id="IPR020863">
    <property type="entry name" value="MACPF_CS"/>
</dbReference>
<feature type="disulfide bond" evidence="22">
    <location>
        <begin position="141"/>
        <end position="156"/>
    </location>
</feature>
<dbReference type="PROSITE" id="PS00279">
    <property type="entry name" value="MACPF_1"/>
    <property type="match status" value="1"/>
</dbReference>
<keyword evidence="16" id="KW-0472">Membrane</keyword>
<dbReference type="PROSITE" id="PS50092">
    <property type="entry name" value="TSP1"/>
    <property type="match status" value="2"/>
</dbReference>
<evidence type="ECO:0000256" key="22">
    <source>
        <dbReference type="PROSITE-ProRule" id="PRU00124"/>
    </source>
</evidence>
<keyword evidence="4" id="KW-1134">Transmembrane beta strand</keyword>
<dbReference type="InterPro" id="IPR036383">
    <property type="entry name" value="TSP1_rpt_sf"/>
</dbReference>
<dbReference type="GO" id="GO:0005576">
    <property type="term" value="C:extracellular region"/>
    <property type="evidence" value="ECO:0007669"/>
    <property type="project" value="UniProtKB-SubCell"/>
</dbReference>
<gene>
    <name evidence="26" type="primary">C8A</name>
</gene>
<dbReference type="InterPro" id="IPR001862">
    <property type="entry name" value="MAC_perforin"/>
</dbReference>
<dbReference type="AlphaFoldDB" id="A0A6P5JGN1"/>
<dbReference type="CDD" id="cd00112">
    <property type="entry name" value="LDLa"/>
    <property type="match status" value="1"/>
</dbReference>
<dbReference type="GO" id="GO:0044218">
    <property type="term" value="C:other organism cell membrane"/>
    <property type="evidence" value="ECO:0007669"/>
    <property type="project" value="UniProtKB-KW"/>
</dbReference>
<dbReference type="GO" id="GO:0031640">
    <property type="term" value="P:killing of cells of another organism"/>
    <property type="evidence" value="ECO:0007669"/>
    <property type="project" value="UniProtKB-KW"/>
</dbReference>
<name>A0A6P5JGN1_PHACI</name>
<evidence type="ECO:0000256" key="19">
    <source>
        <dbReference type="ARBA" id="ARBA00023180"/>
    </source>
</evidence>
<dbReference type="SUPFAM" id="SSF82895">
    <property type="entry name" value="TSP-1 type 1 repeat"/>
    <property type="match status" value="2"/>
</dbReference>
<feature type="disulfide bond" evidence="22">
    <location>
        <begin position="122"/>
        <end position="134"/>
    </location>
</feature>
<dbReference type="InterPro" id="IPR002172">
    <property type="entry name" value="LDrepeatLR_classA_rpt"/>
</dbReference>
<feature type="compositionally biased region" description="Polar residues" evidence="23">
    <location>
        <begin position="580"/>
        <end position="603"/>
    </location>
</feature>
<dbReference type="Gene3D" id="2.20.100.10">
    <property type="entry name" value="Thrombospondin type-1 (TSP1) repeat"/>
    <property type="match status" value="2"/>
</dbReference>
<evidence type="ECO:0000256" key="10">
    <source>
        <dbReference type="ARBA" id="ARBA00022729"/>
    </source>
</evidence>
<dbReference type="InterPro" id="IPR036055">
    <property type="entry name" value="LDL_receptor-like_sf"/>
</dbReference>
<evidence type="ECO:0000256" key="20">
    <source>
        <dbReference type="ARBA" id="ARBA00023298"/>
    </source>
</evidence>
<dbReference type="InterPro" id="IPR023415">
    <property type="entry name" value="LDLR_class-A_CS"/>
</dbReference>
<dbReference type="PROSITE" id="PS00022">
    <property type="entry name" value="EGF_1"/>
    <property type="match status" value="1"/>
</dbReference>
<evidence type="ECO:0000256" key="21">
    <source>
        <dbReference type="ARBA" id="ARBA00093472"/>
    </source>
</evidence>
<dbReference type="InterPro" id="IPR020864">
    <property type="entry name" value="MACPF"/>
</dbReference>
<keyword evidence="5" id="KW-0964">Secreted</keyword>
<evidence type="ECO:0000256" key="6">
    <source>
        <dbReference type="ARBA" id="ARBA00022536"/>
    </source>
</evidence>
<dbReference type="FunFam" id="4.10.400.10:FF:000069">
    <property type="entry name" value="complement component C8 beta chain"/>
    <property type="match status" value="1"/>
</dbReference>
<evidence type="ECO:0000256" key="18">
    <source>
        <dbReference type="ARBA" id="ARBA00023162"/>
    </source>
</evidence>
<keyword evidence="12" id="KW-0204">Cytolysis</keyword>
<dbReference type="PROSITE" id="PS51412">
    <property type="entry name" value="MACPF_2"/>
    <property type="match status" value="1"/>
</dbReference>
<dbReference type="GeneID" id="110201329"/>
<evidence type="ECO:0000256" key="13">
    <source>
        <dbReference type="ARBA" id="ARBA00022859"/>
    </source>
</evidence>
<evidence type="ECO:0000256" key="3">
    <source>
        <dbReference type="ARBA" id="ARBA00009214"/>
    </source>
</evidence>
<dbReference type="Pfam" id="PF00057">
    <property type="entry name" value="Ldl_recept_a"/>
    <property type="match status" value="1"/>
</dbReference>
<dbReference type="Pfam" id="PF21195">
    <property type="entry name" value="EGF_C8A_B_C6"/>
    <property type="match status" value="1"/>
</dbReference>
<proteinExistence type="inferred from homology"/>
<dbReference type="InterPro" id="IPR000884">
    <property type="entry name" value="TSP1_rpt"/>
</dbReference>
<dbReference type="SMART" id="SM00457">
    <property type="entry name" value="MACPF"/>
    <property type="match status" value="1"/>
</dbReference>
<keyword evidence="20" id="KW-1053">Target membrane</keyword>
<dbReference type="SMART" id="SM00209">
    <property type="entry name" value="TSP1"/>
    <property type="match status" value="2"/>
</dbReference>
<organism evidence="25 26">
    <name type="scientific">Phascolarctos cinereus</name>
    <name type="common">Koala</name>
    <dbReference type="NCBI Taxonomy" id="38626"/>
    <lineage>
        <taxon>Eukaryota</taxon>
        <taxon>Metazoa</taxon>
        <taxon>Chordata</taxon>
        <taxon>Craniata</taxon>
        <taxon>Vertebrata</taxon>
        <taxon>Euteleostomi</taxon>
        <taxon>Mammalia</taxon>
        <taxon>Metatheria</taxon>
        <taxon>Diprotodontia</taxon>
        <taxon>Phascolarctidae</taxon>
        <taxon>Phascolarctos</taxon>
    </lineage>
</organism>
<dbReference type="GO" id="GO:1902495">
    <property type="term" value="C:transmembrane transporter complex"/>
    <property type="evidence" value="ECO:0007669"/>
    <property type="project" value="Ensembl"/>
</dbReference>
<evidence type="ECO:0000313" key="25">
    <source>
        <dbReference type="Proteomes" id="UP000515140"/>
    </source>
</evidence>
<dbReference type="InParanoid" id="A0A6P5JGN1"/>
<dbReference type="Pfam" id="PF00090">
    <property type="entry name" value="TSP_1"/>
    <property type="match status" value="2"/>
</dbReference>
<dbReference type="FunCoup" id="A0A6P5JGN1">
    <property type="interactions" value="116"/>
</dbReference>
<evidence type="ECO:0000256" key="2">
    <source>
        <dbReference type="ARBA" id="ARBA00004613"/>
    </source>
</evidence>
<dbReference type="GO" id="GO:0160257">
    <property type="term" value="P:complement activation, GZMK pathway"/>
    <property type="evidence" value="ECO:0007669"/>
    <property type="project" value="Ensembl"/>
</dbReference>
<dbReference type="InterPro" id="IPR000742">
    <property type="entry name" value="EGF"/>
</dbReference>
<keyword evidence="9" id="KW-0812">Transmembrane</keyword>
<feature type="domain" description="MACPF" evidence="24">
    <location>
        <begin position="162"/>
        <end position="517"/>
    </location>
</feature>
<dbReference type="PANTHER" id="PTHR45742:SF1">
    <property type="entry name" value="COMPLEMENT COMPONENT C8 ALPHA CHAIN"/>
    <property type="match status" value="1"/>
</dbReference>
<keyword evidence="19" id="KW-0325">Glycoprotein</keyword>
<dbReference type="Gene3D" id="4.10.400.10">
    <property type="entry name" value="Low-density Lipoprotein Receptor"/>
    <property type="match status" value="1"/>
</dbReference>
<keyword evidence="15" id="KW-0473">Membrane attack complex</keyword>
<dbReference type="Pfam" id="PF01823">
    <property type="entry name" value="MACPF"/>
    <property type="match status" value="1"/>
</dbReference>